<gene>
    <name evidence="1" type="ORF">HNR55_000941</name>
</gene>
<comment type="caution">
    <text evidence="1">The sequence shown here is derived from an EMBL/GenBank/DDBJ whole genome shotgun (WGS) entry which is preliminary data.</text>
</comment>
<dbReference type="Proteomes" id="UP000578000">
    <property type="component" value="Unassembled WGS sequence"/>
</dbReference>
<keyword evidence="2" id="KW-1185">Reference proteome</keyword>
<evidence type="ECO:0000313" key="2">
    <source>
        <dbReference type="Proteomes" id="UP000578000"/>
    </source>
</evidence>
<sequence length="145" mass="16929">MNGCVLGEFKGGVSLRDAWSILLDIIQKKKNRINLEIYEMDYETIFSIINDAIYSNDFRIYNIIEEKKFAADFSVLINVKSMLDWTIYCVSDGNMNKLVYKKHNCHKVHGVLMPDNLVEKTLNDTFLYLDFLYNSELSKNQKNIP</sequence>
<accession>A0A841QDM2</accession>
<reference evidence="1 2" key="1">
    <citation type="submission" date="2020-08" db="EMBL/GenBank/DDBJ databases">
        <title>Genomic Encyclopedia of Type Strains, Phase IV (KMG-IV): sequencing the most valuable type-strain genomes for metagenomic binning, comparative biology and taxonomic classification.</title>
        <authorList>
            <person name="Goeker M."/>
        </authorList>
    </citation>
    <scope>NUCLEOTIDE SEQUENCE [LARGE SCALE GENOMIC DNA]</scope>
    <source>
        <strain evidence="1 2">DSM 4491</strain>
    </source>
</reference>
<dbReference type="InterPro" id="IPR028958">
    <property type="entry name" value="Imm42"/>
</dbReference>
<dbReference type="EMBL" id="JACHIE010000002">
    <property type="protein sequence ID" value="MBB6456374.1"/>
    <property type="molecule type" value="Genomic_DNA"/>
</dbReference>
<dbReference type="Pfam" id="PF15593">
    <property type="entry name" value="Imm42"/>
    <property type="match status" value="1"/>
</dbReference>
<evidence type="ECO:0000313" key="1">
    <source>
        <dbReference type="EMBL" id="MBB6456374.1"/>
    </source>
</evidence>
<protein>
    <submittedName>
        <fullName evidence="1">Uncharacterized protein</fullName>
    </submittedName>
</protein>
<dbReference type="AlphaFoldDB" id="A0A841QDM2"/>
<name>A0A841QDM2_9PROT</name>
<organism evidence="1 2">
    <name type="scientific">Acetobacter lovaniensis</name>
    <dbReference type="NCBI Taxonomy" id="104100"/>
    <lineage>
        <taxon>Bacteria</taxon>
        <taxon>Pseudomonadati</taxon>
        <taxon>Pseudomonadota</taxon>
        <taxon>Alphaproteobacteria</taxon>
        <taxon>Acetobacterales</taxon>
        <taxon>Acetobacteraceae</taxon>
        <taxon>Acetobacter</taxon>
    </lineage>
</organism>
<proteinExistence type="predicted"/>